<dbReference type="AlphaFoldDB" id="D5ETW3"/>
<reference evidence="1 2" key="1">
    <citation type="journal article" date="2010" name="Microb. Ecol.">
        <title>Comparative genome analysis of Prevotella ruminicola and Prevotella bryantii: insights into their environmental niche.</title>
        <authorList>
            <consortium name="North American Consortium for Rumen Bacteria"/>
            <person name="Purushe J."/>
            <person name="Fouts D.E."/>
            <person name="Morrison M."/>
            <person name="White B.A."/>
            <person name="Mackie R.I."/>
            <person name="Coutinho P.M."/>
            <person name="Henrissat B."/>
            <person name="Nelson K.E."/>
        </authorList>
    </citation>
    <scope>NUCLEOTIDE SEQUENCE [LARGE SCALE GENOMIC DNA]</scope>
    <source>
        <strain evidence="2">ATCC 19189 / JCM 8958 / 23</strain>
    </source>
</reference>
<dbReference type="HOGENOM" id="CLU_2181518_0_0_10"/>
<dbReference type="KEGG" id="pru:PRU_1776"/>
<dbReference type="STRING" id="264731.PRU_1776"/>
<name>D5ETW3_XYLR2</name>
<accession>D5ETW3</accession>
<dbReference type="Proteomes" id="UP000000927">
    <property type="component" value="Chromosome"/>
</dbReference>
<proteinExistence type="predicted"/>
<protein>
    <submittedName>
        <fullName evidence="1">Uncharacterized protein</fullName>
    </submittedName>
</protein>
<dbReference type="EMBL" id="CP002006">
    <property type="protein sequence ID" value="ADE81776.1"/>
    <property type="molecule type" value="Genomic_DNA"/>
</dbReference>
<sequence length="109" mass="12764">MVNYYNKHLFISKTKLAELAGVSDRTFSRYLSSRQHILEAMGVSRKAQLLPPQAVKYVCEDYCIDLPPELQDQRVLQSHQLYQKVVRELQLTTFFDGKWTKITEIPPDF</sequence>
<organism evidence="1 2">
    <name type="scientific">Xylanibacter ruminicola (strain ATCC 19189 / DSM 19721 / CIP 105475 / JCM 8958 / 23)</name>
    <name type="common">Prevotella ruminicola</name>
    <dbReference type="NCBI Taxonomy" id="264731"/>
    <lineage>
        <taxon>Bacteria</taxon>
        <taxon>Pseudomonadati</taxon>
        <taxon>Bacteroidota</taxon>
        <taxon>Bacteroidia</taxon>
        <taxon>Bacteroidales</taxon>
        <taxon>Prevotellaceae</taxon>
        <taxon>Xylanibacter</taxon>
    </lineage>
</organism>
<evidence type="ECO:0000313" key="1">
    <source>
        <dbReference type="EMBL" id="ADE81776.1"/>
    </source>
</evidence>
<gene>
    <name evidence="1" type="ordered locus">PRU_1776</name>
</gene>
<dbReference type="GeneID" id="31501329"/>
<dbReference type="RefSeq" id="WP_013063763.1">
    <property type="nucleotide sequence ID" value="NC_014033.1"/>
</dbReference>
<keyword evidence="2" id="KW-1185">Reference proteome</keyword>
<evidence type="ECO:0000313" key="2">
    <source>
        <dbReference type="Proteomes" id="UP000000927"/>
    </source>
</evidence>